<comment type="similarity">
    <text evidence="1">Belongs to the phosducin family.</text>
</comment>
<comment type="caution">
    <text evidence="4">The sequence shown here is derived from an EMBL/GenBank/DDBJ whole genome shotgun (WGS) entry which is preliminary data.</text>
</comment>
<evidence type="ECO:0000313" key="4">
    <source>
        <dbReference type="EMBL" id="KAI9274301.1"/>
    </source>
</evidence>
<feature type="region of interest" description="Disordered" evidence="2">
    <location>
        <begin position="1"/>
        <end position="64"/>
    </location>
</feature>
<name>A0AAD5KQY4_9FUNG</name>
<protein>
    <submittedName>
        <fullName evidence="4">Thioredoxin-like protein</fullName>
    </submittedName>
</protein>
<dbReference type="InterPro" id="IPR024253">
    <property type="entry name" value="Phosducin_thioredoxin-like_dom"/>
</dbReference>
<reference evidence="4" key="1">
    <citation type="journal article" date="2022" name="IScience">
        <title>Evolution of zygomycete secretomes and the origins of terrestrial fungal ecologies.</title>
        <authorList>
            <person name="Chang Y."/>
            <person name="Wang Y."/>
            <person name="Mondo S."/>
            <person name="Ahrendt S."/>
            <person name="Andreopoulos W."/>
            <person name="Barry K."/>
            <person name="Beard J."/>
            <person name="Benny G.L."/>
            <person name="Blankenship S."/>
            <person name="Bonito G."/>
            <person name="Cuomo C."/>
            <person name="Desiro A."/>
            <person name="Gervers K.A."/>
            <person name="Hundley H."/>
            <person name="Kuo A."/>
            <person name="LaButti K."/>
            <person name="Lang B.F."/>
            <person name="Lipzen A."/>
            <person name="O'Donnell K."/>
            <person name="Pangilinan J."/>
            <person name="Reynolds N."/>
            <person name="Sandor L."/>
            <person name="Smith M.E."/>
            <person name="Tsang A."/>
            <person name="Grigoriev I.V."/>
            <person name="Stajich J.E."/>
            <person name="Spatafora J.W."/>
        </authorList>
    </citation>
    <scope>NUCLEOTIDE SEQUENCE</scope>
    <source>
        <strain evidence="4">RSA 2281</strain>
    </source>
</reference>
<proteinExistence type="inferred from homology"/>
<dbReference type="Pfam" id="PF02114">
    <property type="entry name" value="Phosducin"/>
    <property type="match status" value="1"/>
</dbReference>
<organism evidence="4 5">
    <name type="scientific">Phascolomyces articulosus</name>
    <dbReference type="NCBI Taxonomy" id="60185"/>
    <lineage>
        <taxon>Eukaryota</taxon>
        <taxon>Fungi</taxon>
        <taxon>Fungi incertae sedis</taxon>
        <taxon>Mucoromycota</taxon>
        <taxon>Mucoromycotina</taxon>
        <taxon>Mucoromycetes</taxon>
        <taxon>Mucorales</taxon>
        <taxon>Lichtheimiaceae</taxon>
        <taxon>Phascolomyces</taxon>
    </lineage>
</organism>
<dbReference type="Gene3D" id="3.40.30.10">
    <property type="entry name" value="Glutaredoxin"/>
    <property type="match status" value="1"/>
</dbReference>
<evidence type="ECO:0000259" key="3">
    <source>
        <dbReference type="Pfam" id="PF02114"/>
    </source>
</evidence>
<feature type="domain" description="Phosducin" evidence="3">
    <location>
        <begin position="40"/>
        <end position="251"/>
    </location>
</feature>
<reference evidence="4" key="2">
    <citation type="submission" date="2023-02" db="EMBL/GenBank/DDBJ databases">
        <authorList>
            <consortium name="DOE Joint Genome Institute"/>
            <person name="Mondo S.J."/>
            <person name="Chang Y."/>
            <person name="Wang Y."/>
            <person name="Ahrendt S."/>
            <person name="Andreopoulos W."/>
            <person name="Barry K."/>
            <person name="Beard J."/>
            <person name="Benny G.L."/>
            <person name="Blankenship S."/>
            <person name="Bonito G."/>
            <person name="Cuomo C."/>
            <person name="Desiro A."/>
            <person name="Gervers K.A."/>
            <person name="Hundley H."/>
            <person name="Kuo A."/>
            <person name="LaButti K."/>
            <person name="Lang B.F."/>
            <person name="Lipzen A."/>
            <person name="O'Donnell K."/>
            <person name="Pangilinan J."/>
            <person name="Reynolds N."/>
            <person name="Sandor L."/>
            <person name="Smith M.W."/>
            <person name="Tsang A."/>
            <person name="Grigoriev I.V."/>
            <person name="Stajich J.E."/>
            <person name="Spatafora J.W."/>
        </authorList>
    </citation>
    <scope>NUCLEOTIDE SEQUENCE</scope>
    <source>
        <strain evidence="4">RSA 2281</strain>
    </source>
</reference>
<sequence length="270" mass="30651">MNDPLLAQIQKQEGDDSDGEVNPIEKPTNDSFPGRRQMGPQTGPKGVLADHAHYQQEQRGAQADTRRAYNAKMLAKAPTTTTYLQDEAERQLILEHPTDNKQDSDDDDLLDEEDEEAIRQYREKRLAELKGINNHQSRMMHRVFGKLEDIAADDYATVIDKEWRTVPVIVHLYDESIPTCRKLDDYLMDLAQKYALAKFIRVSAMDLEFDLVGSPAILGYKGGMLVANLVRFVDYVGPRFSEDAVEAVLLRSKALGEDDRYHGPVNEENE</sequence>
<dbReference type="InterPro" id="IPR036249">
    <property type="entry name" value="Thioredoxin-like_sf"/>
</dbReference>
<keyword evidence="5" id="KW-1185">Reference proteome</keyword>
<dbReference type="PANTHER" id="PTHR46052">
    <property type="entry name" value="PHOSDUCIN-LIKE PROTEIN"/>
    <property type="match status" value="1"/>
</dbReference>
<dbReference type="AlphaFoldDB" id="A0AAD5KQY4"/>
<dbReference type="InterPro" id="IPR023196">
    <property type="entry name" value="Phosducin_N_dom_sf"/>
</dbReference>
<dbReference type="EMBL" id="JAIXMP010000004">
    <property type="protein sequence ID" value="KAI9274301.1"/>
    <property type="molecule type" value="Genomic_DNA"/>
</dbReference>
<dbReference type="Gene3D" id="1.10.168.10">
    <property type="entry name" value="Phosducin, domain 2"/>
    <property type="match status" value="1"/>
</dbReference>
<accession>A0AAD5KQY4</accession>
<evidence type="ECO:0000256" key="1">
    <source>
        <dbReference type="ARBA" id="ARBA00009686"/>
    </source>
</evidence>
<evidence type="ECO:0000313" key="5">
    <source>
        <dbReference type="Proteomes" id="UP001209540"/>
    </source>
</evidence>
<dbReference type="SUPFAM" id="SSF52833">
    <property type="entry name" value="Thioredoxin-like"/>
    <property type="match status" value="1"/>
</dbReference>
<dbReference type="Proteomes" id="UP001209540">
    <property type="component" value="Unassembled WGS sequence"/>
</dbReference>
<evidence type="ECO:0000256" key="2">
    <source>
        <dbReference type="SAM" id="MobiDB-lite"/>
    </source>
</evidence>
<dbReference type="InterPro" id="IPR051499">
    <property type="entry name" value="Phosducin-like_reg"/>
</dbReference>
<dbReference type="PANTHER" id="PTHR46052:SF1">
    <property type="entry name" value="PHOSDUCIN-LIKE PROTEIN"/>
    <property type="match status" value="1"/>
</dbReference>
<gene>
    <name evidence="4" type="ORF">BDA99DRAFT_497103</name>
</gene>